<name>A0A1H0LWL1_9PSEU</name>
<feature type="chain" id="PRO_5011650088" description="Hemophore-related protein, Rv0203/Rv1174c family" evidence="2">
    <location>
        <begin position="27"/>
        <end position="138"/>
    </location>
</feature>
<organism evidence="3 4">
    <name type="scientific">Actinokineospora alba</name>
    <dbReference type="NCBI Taxonomy" id="504798"/>
    <lineage>
        <taxon>Bacteria</taxon>
        <taxon>Bacillati</taxon>
        <taxon>Actinomycetota</taxon>
        <taxon>Actinomycetes</taxon>
        <taxon>Pseudonocardiales</taxon>
        <taxon>Pseudonocardiaceae</taxon>
        <taxon>Actinokineospora</taxon>
    </lineage>
</organism>
<feature type="compositionally biased region" description="Basic and acidic residues" evidence="1">
    <location>
        <begin position="121"/>
        <end position="138"/>
    </location>
</feature>
<dbReference type="RefSeq" id="WP_091373738.1">
    <property type="nucleotide sequence ID" value="NZ_FNDV01000005.1"/>
</dbReference>
<evidence type="ECO:0000313" key="4">
    <source>
        <dbReference type="Proteomes" id="UP000199651"/>
    </source>
</evidence>
<dbReference type="STRING" id="504798.SAMN05421871_105152"/>
<keyword evidence="2" id="KW-0732">Signal</keyword>
<evidence type="ECO:0000313" key="3">
    <source>
        <dbReference type="EMBL" id="SDO72356.1"/>
    </source>
</evidence>
<proteinExistence type="predicted"/>
<keyword evidence="4" id="KW-1185">Reference proteome</keyword>
<feature type="compositionally biased region" description="Basic and acidic residues" evidence="1">
    <location>
        <begin position="90"/>
        <end position="114"/>
    </location>
</feature>
<feature type="region of interest" description="Disordered" evidence="1">
    <location>
        <begin position="72"/>
        <end position="138"/>
    </location>
</feature>
<protein>
    <recommendedName>
        <fullName evidence="5">Hemophore-related protein, Rv0203/Rv1174c family</fullName>
    </recommendedName>
</protein>
<feature type="signal peptide" evidence="2">
    <location>
        <begin position="1"/>
        <end position="26"/>
    </location>
</feature>
<dbReference type="EMBL" id="FNJB01000004">
    <property type="protein sequence ID" value="SDO72356.1"/>
    <property type="molecule type" value="Genomic_DNA"/>
</dbReference>
<evidence type="ECO:0008006" key="5">
    <source>
        <dbReference type="Google" id="ProtNLM"/>
    </source>
</evidence>
<reference evidence="4" key="1">
    <citation type="submission" date="2016-10" db="EMBL/GenBank/DDBJ databases">
        <authorList>
            <person name="Varghese N."/>
            <person name="Submissions S."/>
        </authorList>
    </citation>
    <scope>NUCLEOTIDE SEQUENCE [LARGE SCALE GENOMIC DNA]</scope>
    <source>
        <strain evidence="4">IBRC-M 10655</strain>
    </source>
</reference>
<evidence type="ECO:0000256" key="1">
    <source>
        <dbReference type="SAM" id="MobiDB-lite"/>
    </source>
</evidence>
<evidence type="ECO:0000256" key="2">
    <source>
        <dbReference type="SAM" id="SignalP"/>
    </source>
</evidence>
<accession>A0A1H0LWL1</accession>
<dbReference type="AlphaFoldDB" id="A0A1H0LWL1"/>
<sequence>MRITRITLALTTACAAALLTAGIAVAGDDTPAPQPPKETTADLGDLCKALTDPDSLPKEFTEIPEEVRKLLPPNHTTVREVHVGGTYPSPDDKAAFEKHVEQEAEKAAEAHPEGPEAGADVVHEHVYLPSPEECKAGK</sequence>
<gene>
    <name evidence="3" type="ORF">SAMN05192558_104308</name>
</gene>
<dbReference type="Proteomes" id="UP000199651">
    <property type="component" value="Unassembled WGS sequence"/>
</dbReference>